<sequence length="403" mass="43793">MPPKKIIIAIVFLVVLVVAFSVYQYQPQVAPGSLNGEYVLDTASPYSGSTIVIASSTDATLAYIIDTVNFGHLGNLSGTAKRDISTTTKTYTSTDYHGGEAQEGCRVTVVFPDDSQVYYVAEDVPVLRDEYTADCSLYHGAHGMFFDGEFHQKSGKVTLPSILDLGFTEEDRDAYERLLPGALSAEVYIGEQIGDISESNVSGDATIPTTREIKSADIPGSFGYKIESPNLYNGLSPCSSGRGGYCEYVAFMKDDTGGYWIMGGSNDGIAYATNRDGWKKKLPRAFKDELSRLGVKEYEVLTETTQVGDVSAQKKYTISDFSFEIGESYETAKNVLANDGWVAIIPGDRTHSPSAIFPEITDCGLGVDAVCSVDFKKGSETFGFYIAQREGSQGLQWVVDADY</sequence>
<proteinExistence type="predicted"/>
<evidence type="ECO:0000313" key="2">
    <source>
        <dbReference type="Proteomes" id="UP000176997"/>
    </source>
</evidence>
<gene>
    <name evidence="1" type="ORF">A2675_01330</name>
</gene>
<comment type="caution">
    <text evidence="1">The sequence shown here is derived from an EMBL/GenBank/DDBJ whole genome shotgun (WGS) entry which is preliminary data.</text>
</comment>
<dbReference type="EMBL" id="MHUS01000025">
    <property type="protein sequence ID" value="OHA80389.1"/>
    <property type="molecule type" value="Genomic_DNA"/>
</dbReference>
<name>A0A1G2S6S0_9BACT</name>
<dbReference type="Proteomes" id="UP000176997">
    <property type="component" value="Unassembled WGS sequence"/>
</dbReference>
<protein>
    <submittedName>
        <fullName evidence="1">Uncharacterized protein</fullName>
    </submittedName>
</protein>
<organism evidence="1 2">
    <name type="scientific">Candidatus Yonathbacteria bacterium RIFCSPHIGHO2_01_FULL_51_10</name>
    <dbReference type="NCBI Taxonomy" id="1802723"/>
    <lineage>
        <taxon>Bacteria</taxon>
        <taxon>Candidatus Yonathiibacteriota</taxon>
    </lineage>
</organism>
<dbReference type="STRING" id="1802723.A2675_01330"/>
<reference evidence="1 2" key="1">
    <citation type="journal article" date="2016" name="Nat. Commun.">
        <title>Thousands of microbial genomes shed light on interconnected biogeochemical processes in an aquifer system.</title>
        <authorList>
            <person name="Anantharaman K."/>
            <person name="Brown C.T."/>
            <person name="Hug L.A."/>
            <person name="Sharon I."/>
            <person name="Castelle C.J."/>
            <person name="Probst A.J."/>
            <person name="Thomas B.C."/>
            <person name="Singh A."/>
            <person name="Wilkins M.J."/>
            <person name="Karaoz U."/>
            <person name="Brodie E.L."/>
            <person name="Williams K.H."/>
            <person name="Hubbard S.S."/>
            <person name="Banfield J.F."/>
        </authorList>
    </citation>
    <scope>NUCLEOTIDE SEQUENCE [LARGE SCALE GENOMIC DNA]</scope>
</reference>
<accession>A0A1G2S6S0</accession>
<dbReference type="AlphaFoldDB" id="A0A1G2S6S0"/>
<evidence type="ECO:0000313" key="1">
    <source>
        <dbReference type="EMBL" id="OHA80389.1"/>
    </source>
</evidence>